<feature type="domain" description="Guanylate cyclase" evidence="2">
    <location>
        <begin position="266"/>
        <end position="398"/>
    </location>
</feature>
<proteinExistence type="predicted"/>
<evidence type="ECO:0000259" key="2">
    <source>
        <dbReference type="PROSITE" id="PS50125"/>
    </source>
</evidence>
<keyword evidence="1" id="KW-1133">Transmembrane helix</keyword>
<dbReference type="InterPro" id="IPR029787">
    <property type="entry name" value="Nucleotide_cyclase"/>
</dbReference>
<feature type="transmembrane region" description="Helical" evidence="1">
    <location>
        <begin position="156"/>
        <end position="175"/>
    </location>
</feature>
<dbReference type="RefSeq" id="WP_052420440.1">
    <property type="nucleotide sequence ID" value="NZ_JMCB01000015.1"/>
</dbReference>
<protein>
    <submittedName>
        <fullName evidence="3">Adenylate cyclase</fullName>
    </submittedName>
</protein>
<evidence type="ECO:0000313" key="3">
    <source>
        <dbReference type="EMBL" id="KFE63948.1"/>
    </source>
</evidence>
<gene>
    <name evidence="3" type="ORF">DB31_2360</name>
</gene>
<reference evidence="3 4" key="1">
    <citation type="submission" date="2014-04" db="EMBL/GenBank/DDBJ databases">
        <title>Genome assembly of Hyalangium minutum DSM 14724.</title>
        <authorList>
            <person name="Sharma G."/>
            <person name="Subramanian S."/>
        </authorList>
    </citation>
    <scope>NUCLEOTIDE SEQUENCE [LARGE SCALE GENOMIC DNA]</scope>
    <source>
        <strain evidence="3 4">DSM 14724</strain>
    </source>
</reference>
<organism evidence="3 4">
    <name type="scientific">Hyalangium minutum</name>
    <dbReference type="NCBI Taxonomy" id="394096"/>
    <lineage>
        <taxon>Bacteria</taxon>
        <taxon>Pseudomonadati</taxon>
        <taxon>Myxococcota</taxon>
        <taxon>Myxococcia</taxon>
        <taxon>Myxococcales</taxon>
        <taxon>Cystobacterineae</taxon>
        <taxon>Archangiaceae</taxon>
        <taxon>Hyalangium</taxon>
    </lineage>
</organism>
<keyword evidence="4" id="KW-1185">Reference proteome</keyword>
<dbReference type="SUPFAM" id="SSF55073">
    <property type="entry name" value="Nucleotide cyclase"/>
    <property type="match status" value="1"/>
</dbReference>
<dbReference type="PANTHER" id="PTHR43081:SF1">
    <property type="entry name" value="ADENYLATE CYCLASE, TERMINAL-DIFFERENTIATION SPECIFIC"/>
    <property type="match status" value="1"/>
</dbReference>
<feature type="transmembrane region" description="Helical" evidence="1">
    <location>
        <begin position="69"/>
        <end position="88"/>
    </location>
</feature>
<dbReference type="Gene3D" id="3.30.70.1230">
    <property type="entry name" value="Nucleotide cyclase"/>
    <property type="match status" value="1"/>
</dbReference>
<feature type="transmembrane region" description="Helical" evidence="1">
    <location>
        <begin position="36"/>
        <end position="54"/>
    </location>
</feature>
<dbReference type="PANTHER" id="PTHR43081">
    <property type="entry name" value="ADENYLATE CYCLASE, TERMINAL-DIFFERENTIATION SPECIFIC-RELATED"/>
    <property type="match status" value="1"/>
</dbReference>
<dbReference type="InterPro" id="IPR050697">
    <property type="entry name" value="Adenylyl/Guanylyl_Cyclase_3/4"/>
</dbReference>
<dbReference type="AlphaFoldDB" id="A0A085W8D5"/>
<dbReference type="InterPro" id="IPR001054">
    <property type="entry name" value="A/G_cyclase"/>
</dbReference>
<name>A0A085W8D5_9BACT</name>
<dbReference type="Proteomes" id="UP000028725">
    <property type="component" value="Unassembled WGS sequence"/>
</dbReference>
<feature type="transmembrane region" description="Helical" evidence="1">
    <location>
        <begin position="195"/>
        <end position="215"/>
    </location>
</feature>
<dbReference type="GO" id="GO:0006171">
    <property type="term" value="P:cAMP biosynthetic process"/>
    <property type="evidence" value="ECO:0007669"/>
    <property type="project" value="TreeGrafter"/>
</dbReference>
<keyword evidence="1" id="KW-0812">Transmembrane</keyword>
<comment type="caution">
    <text evidence="3">The sequence shown here is derived from an EMBL/GenBank/DDBJ whole genome shotgun (WGS) entry which is preliminary data.</text>
</comment>
<dbReference type="Pfam" id="PF00211">
    <property type="entry name" value="Guanylate_cyc"/>
    <property type="match status" value="1"/>
</dbReference>
<dbReference type="PATRIC" id="fig|394096.3.peg.6692"/>
<dbReference type="STRING" id="394096.DB31_2360"/>
<dbReference type="GO" id="GO:0004016">
    <property type="term" value="F:adenylate cyclase activity"/>
    <property type="evidence" value="ECO:0007669"/>
    <property type="project" value="UniProtKB-ARBA"/>
</dbReference>
<dbReference type="SMART" id="SM00044">
    <property type="entry name" value="CYCc"/>
    <property type="match status" value="1"/>
</dbReference>
<keyword evidence="1" id="KW-0472">Membrane</keyword>
<feature type="transmembrane region" description="Helical" evidence="1">
    <location>
        <begin position="127"/>
        <end position="149"/>
    </location>
</feature>
<sequence>MATPHAPTEAVRRPEPEEEREIENLLRQESAHGERLVSLVRALFFSLAVAINSVSNGYPGETPRIVRLLLPWIAGGLMIVCWGWYLFVRRSGYRPLYARLSAVLDALVLADFTLLAVLGAIEQGHGVPTALYAGAAPLAFIAFFALVSAGLRQDPLACVLTGAFSVAITGASLWVLRPYVDTALLEQFANLPAGLLWIVRGVAFIACTAVVAFTARRARELARQVGRASAAQSRVIQLFGKYVAPEVARGVLDANGEARAEQVEVTVLFTDLRNFTALSEKLPPGAVLEVLNAHYQAIVPAVHAHGGTVNKFIGDAIMATFGAPLRQGDHAERAVRAAIQMLGTMEALNARLRERELPELEMGIGVATGPVVVGTLGATQRVEYAVIGDTVNTASRLEGLNKELGTRLLLSPGTRDAVAGVLPTRGLGEVPVKGKARPVPVFTIEGLPVRTVSSPVH</sequence>
<dbReference type="CDD" id="cd07302">
    <property type="entry name" value="CHD"/>
    <property type="match status" value="1"/>
</dbReference>
<dbReference type="OrthoDB" id="9806735at2"/>
<dbReference type="EMBL" id="JMCB01000015">
    <property type="protein sequence ID" value="KFE63948.1"/>
    <property type="molecule type" value="Genomic_DNA"/>
</dbReference>
<evidence type="ECO:0000256" key="1">
    <source>
        <dbReference type="SAM" id="Phobius"/>
    </source>
</evidence>
<feature type="transmembrane region" description="Helical" evidence="1">
    <location>
        <begin position="100"/>
        <end position="121"/>
    </location>
</feature>
<dbReference type="PROSITE" id="PS50125">
    <property type="entry name" value="GUANYLATE_CYCLASE_2"/>
    <property type="match status" value="1"/>
</dbReference>
<accession>A0A085W8D5</accession>
<evidence type="ECO:0000313" key="4">
    <source>
        <dbReference type="Proteomes" id="UP000028725"/>
    </source>
</evidence>
<dbReference type="GO" id="GO:0035556">
    <property type="term" value="P:intracellular signal transduction"/>
    <property type="evidence" value="ECO:0007669"/>
    <property type="project" value="InterPro"/>
</dbReference>